<reference evidence="2" key="1">
    <citation type="submission" date="2020-12" db="EMBL/GenBank/DDBJ databases">
        <title>Snuella sp. nov., isolated from sediment in Incheon.</title>
        <authorList>
            <person name="Kim W."/>
        </authorList>
    </citation>
    <scope>NUCLEOTIDE SEQUENCE</scope>
    <source>
        <strain evidence="2">CAU 1569</strain>
    </source>
</reference>
<comment type="caution">
    <text evidence="2">The sequence shown here is derived from an EMBL/GenBank/DDBJ whole genome shotgun (WGS) entry which is preliminary data.</text>
</comment>
<feature type="domain" description="Anti-sigma K factor RskA C-terminal" evidence="1">
    <location>
        <begin position="30"/>
        <end position="99"/>
    </location>
</feature>
<proteinExistence type="predicted"/>
<dbReference type="GO" id="GO:0005886">
    <property type="term" value="C:plasma membrane"/>
    <property type="evidence" value="ECO:0007669"/>
    <property type="project" value="InterPro"/>
</dbReference>
<dbReference type="AlphaFoldDB" id="A0A8J7IHW0"/>
<keyword evidence="3" id="KW-1185">Reference proteome</keyword>
<dbReference type="EMBL" id="JAELVQ010000016">
    <property type="protein sequence ID" value="MBJ6368898.1"/>
    <property type="molecule type" value="Genomic_DNA"/>
</dbReference>
<protein>
    <submittedName>
        <fullName evidence="2">Anti-sigma factor</fullName>
    </submittedName>
</protein>
<dbReference type="PROSITE" id="PS51257">
    <property type="entry name" value="PROKAR_LIPOPROTEIN"/>
    <property type="match status" value="1"/>
</dbReference>
<sequence length="288" mass="30307">MIKKMFLAVMVVSALVSCTKGNIGNPSSNLTLQLSGLESLGDDFVYEGWLIVNGAPVSTGVFSSVEFPQTFSVKPSTLHRATKFVLSIEPANDVDPAPSMTKILVGDFTGNVASVSSNGVVGDFTNASGQYILATPTNGGDTDELSGIWFLDLSSGAPEAGLDLPVLESGWKYEGWVVIDGIPVSTGTFSDVADFDDNAMTSPFKGDMGDGPAFPGEDFLQNAPLGLTFPLDLRGYATVISVEPYPDNSPAPFTLKPLLHIIPENTDDHVTIPMGDGPLAELTGTVVR</sequence>
<evidence type="ECO:0000313" key="3">
    <source>
        <dbReference type="Proteomes" id="UP000610931"/>
    </source>
</evidence>
<evidence type="ECO:0000259" key="1">
    <source>
        <dbReference type="Pfam" id="PF10099"/>
    </source>
</evidence>
<name>A0A8J7IHW0_9FLAO</name>
<dbReference type="Proteomes" id="UP000610931">
    <property type="component" value="Unassembled WGS sequence"/>
</dbReference>
<dbReference type="RefSeq" id="WP_199115657.1">
    <property type="nucleotide sequence ID" value="NZ_JAELVQ010000016.1"/>
</dbReference>
<dbReference type="InterPro" id="IPR018764">
    <property type="entry name" value="RskA_C"/>
</dbReference>
<evidence type="ECO:0000313" key="2">
    <source>
        <dbReference type="EMBL" id="MBJ6368898.1"/>
    </source>
</evidence>
<dbReference type="Pfam" id="PF10099">
    <property type="entry name" value="RskA_C"/>
    <property type="match status" value="1"/>
</dbReference>
<gene>
    <name evidence="2" type="ORF">JF259_12445</name>
</gene>
<organism evidence="2 3">
    <name type="scientific">Snuella sedimenti</name>
    <dbReference type="NCBI Taxonomy" id="2798802"/>
    <lineage>
        <taxon>Bacteria</taxon>
        <taxon>Pseudomonadati</taxon>
        <taxon>Bacteroidota</taxon>
        <taxon>Flavobacteriia</taxon>
        <taxon>Flavobacteriales</taxon>
        <taxon>Flavobacteriaceae</taxon>
        <taxon>Snuella</taxon>
    </lineage>
</organism>
<accession>A0A8J7IHW0</accession>